<organism evidence="1 2">
    <name type="scientific">Natronolimnobius baerhuensis</name>
    <dbReference type="NCBI Taxonomy" id="253108"/>
    <lineage>
        <taxon>Archaea</taxon>
        <taxon>Methanobacteriati</taxon>
        <taxon>Methanobacteriota</taxon>
        <taxon>Stenosarchaea group</taxon>
        <taxon>Halobacteria</taxon>
        <taxon>Halobacteriales</taxon>
        <taxon>Natrialbaceae</taxon>
        <taxon>Natronolimnobius</taxon>
    </lineage>
</organism>
<name>A0A202E3Z2_9EURY</name>
<reference evidence="1 2" key="1">
    <citation type="submission" date="2017-02" db="EMBL/GenBank/DDBJ databases">
        <title>Natronthermophilus aegyptiacus gen. nov.,sp. nov., an aerobic, extremely halophilic alkalithermophilic archaeon isolated from the athalassohaline Wadi An Natrun, Egypt.</title>
        <authorList>
            <person name="Zhao B."/>
        </authorList>
    </citation>
    <scope>NUCLEOTIDE SEQUENCE [LARGE SCALE GENOMIC DNA]</scope>
    <source>
        <strain evidence="1 2">CGMCC 1.3597</strain>
    </source>
</reference>
<sequence>MSNAHSVYFDADSLPEPQNQYVCWIDLMGIQSKLLQSMPQCANALYKFHQTLCEVDVDGDLDRYAIMDGAYVMSDRRDTMESFLDKVFRKLAELVTGELVSDDETEADSEGITIQGIHHAILPRAGLAFGPMVHGKDFSEEVLEGLDDHREHMEQIPMGMPMVQANQSERHAPPFGTYVDESARAFSPLKQVALRDGEGVPSDLAVDDSHHVERLRYVWHDWHRDIPSESDLLLQLTQILEEYFRYALKNHHRIPAYSPEDILRHAQQSAQYFEEIDYEGISKSGRKWS</sequence>
<dbReference type="EMBL" id="MWPH01000005">
    <property type="protein sequence ID" value="OVE82937.1"/>
    <property type="molecule type" value="Genomic_DNA"/>
</dbReference>
<gene>
    <name evidence="1" type="ORF">B2G88_18270</name>
</gene>
<protein>
    <submittedName>
        <fullName evidence="1">Uncharacterized protein</fullName>
    </submittedName>
</protein>
<evidence type="ECO:0000313" key="2">
    <source>
        <dbReference type="Proteomes" id="UP000196084"/>
    </source>
</evidence>
<dbReference type="OrthoDB" id="206422at2157"/>
<comment type="caution">
    <text evidence="1">The sequence shown here is derived from an EMBL/GenBank/DDBJ whole genome shotgun (WGS) entry which is preliminary data.</text>
</comment>
<proteinExistence type="predicted"/>
<evidence type="ECO:0000313" key="1">
    <source>
        <dbReference type="EMBL" id="OVE82937.1"/>
    </source>
</evidence>
<accession>A0A202E3Z2</accession>
<keyword evidence="2" id="KW-1185">Reference proteome</keyword>
<dbReference type="AlphaFoldDB" id="A0A202E3Z2"/>
<dbReference type="Proteomes" id="UP000196084">
    <property type="component" value="Unassembled WGS sequence"/>
</dbReference>
<dbReference type="RefSeq" id="WP_087715603.1">
    <property type="nucleotide sequence ID" value="NZ_MWPH01000005.1"/>
</dbReference>